<name>A0A5Q4ZEM2_9BURK</name>
<accession>A0A5Q4ZEM2</accession>
<evidence type="ECO:0000313" key="2">
    <source>
        <dbReference type="Proteomes" id="UP000325811"/>
    </source>
</evidence>
<keyword evidence="2" id="KW-1185">Reference proteome</keyword>
<gene>
    <name evidence="1" type="ORF">PDMSB3_3403</name>
</gene>
<reference evidence="1 2" key="1">
    <citation type="submission" date="2019-08" db="EMBL/GenBank/DDBJ databases">
        <authorList>
            <person name="Herpell B J."/>
        </authorList>
    </citation>
    <scope>NUCLEOTIDE SEQUENCE [LARGE SCALE GENOMIC DNA]</scope>
    <source>
        <strain evidence="2">Msb3</strain>
    </source>
</reference>
<dbReference type="Proteomes" id="UP000325811">
    <property type="component" value="Chromosome I"/>
</dbReference>
<dbReference type="KEGG" id="pdio:PDMSB3_3403"/>
<protein>
    <submittedName>
        <fullName evidence="1">Uncharacterized protein</fullName>
    </submittedName>
</protein>
<dbReference type="RefSeq" id="WP_165186855.1">
    <property type="nucleotide sequence ID" value="NZ_LR699553.1"/>
</dbReference>
<dbReference type="AlphaFoldDB" id="A0A5Q4ZEM2"/>
<organism evidence="1 2">
    <name type="scientific">Paraburkholderia dioscoreae</name>
    <dbReference type="NCBI Taxonomy" id="2604047"/>
    <lineage>
        <taxon>Bacteria</taxon>
        <taxon>Pseudomonadati</taxon>
        <taxon>Pseudomonadota</taxon>
        <taxon>Betaproteobacteria</taxon>
        <taxon>Burkholderiales</taxon>
        <taxon>Burkholderiaceae</taxon>
        <taxon>Paraburkholderia</taxon>
    </lineage>
</organism>
<evidence type="ECO:0000313" key="1">
    <source>
        <dbReference type="EMBL" id="VVD29859.1"/>
    </source>
</evidence>
<proteinExistence type="predicted"/>
<sequence>MARIIGDTRVDANNPSGTVVDDRFLQGGWVSFQPENTAGDGYLDHGVRAPRFSIDGNVLTWSYPPINGGAQFDTIQTGTLFYGAY</sequence>
<dbReference type="EMBL" id="LR699553">
    <property type="protein sequence ID" value="VVD29859.1"/>
    <property type="molecule type" value="Genomic_DNA"/>
</dbReference>